<dbReference type="Pfam" id="PF00480">
    <property type="entry name" value="ROK"/>
    <property type="match status" value="1"/>
</dbReference>
<keyword evidence="3" id="KW-1185">Reference proteome</keyword>
<reference evidence="2" key="1">
    <citation type="submission" date="2021-04" db="EMBL/GenBank/DDBJ databases">
        <title>Phylogenetic analysis of Acidobacteriaceae.</title>
        <authorList>
            <person name="Qiu L."/>
            <person name="Zhang Q."/>
        </authorList>
    </citation>
    <scope>NUCLEOTIDE SEQUENCE</scope>
    <source>
        <strain evidence="2">DSM 25168</strain>
    </source>
</reference>
<organism evidence="2 3">
    <name type="scientific">Occallatibacter riparius</name>
    <dbReference type="NCBI Taxonomy" id="1002689"/>
    <lineage>
        <taxon>Bacteria</taxon>
        <taxon>Pseudomonadati</taxon>
        <taxon>Acidobacteriota</taxon>
        <taxon>Terriglobia</taxon>
        <taxon>Terriglobales</taxon>
        <taxon>Acidobacteriaceae</taxon>
        <taxon>Occallatibacter</taxon>
    </lineage>
</organism>
<evidence type="ECO:0000313" key="3">
    <source>
        <dbReference type="Proteomes" id="UP001059380"/>
    </source>
</evidence>
<dbReference type="InterPro" id="IPR000600">
    <property type="entry name" value="ROK"/>
</dbReference>
<dbReference type="RefSeq" id="WP_260795882.1">
    <property type="nucleotide sequence ID" value="NZ_CP093313.1"/>
</dbReference>
<proteinExistence type="inferred from homology"/>
<evidence type="ECO:0000313" key="2">
    <source>
        <dbReference type="EMBL" id="UWZ86238.1"/>
    </source>
</evidence>
<protein>
    <submittedName>
        <fullName evidence="2">ROK family protein</fullName>
    </submittedName>
</protein>
<dbReference type="Gene3D" id="3.30.420.40">
    <property type="match status" value="2"/>
</dbReference>
<comment type="similarity">
    <text evidence="1">Belongs to the ROK (NagC/XylR) family.</text>
</comment>
<dbReference type="Proteomes" id="UP001059380">
    <property type="component" value="Chromosome"/>
</dbReference>
<dbReference type="PANTHER" id="PTHR18964:SF149">
    <property type="entry name" value="BIFUNCTIONAL UDP-N-ACETYLGLUCOSAMINE 2-EPIMERASE_N-ACETYLMANNOSAMINE KINASE"/>
    <property type="match status" value="1"/>
</dbReference>
<dbReference type="PANTHER" id="PTHR18964">
    <property type="entry name" value="ROK (REPRESSOR, ORF, KINASE) FAMILY"/>
    <property type="match status" value="1"/>
</dbReference>
<dbReference type="AlphaFoldDB" id="A0A9J7BYD2"/>
<dbReference type="KEGG" id="orp:MOP44_09890"/>
<dbReference type="SUPFAM" id="SSF53067">
    <property type="entry name" value="Actin-like ATPase domain"/>
    <property type="match status" value="1"/>
</dbReference>
<sequence length="299" mass="32314">MTLAIGLVMTEHIVAGLLEDHKLVGNTIRYRGEGEQTDELASMPSGDLLEILASLVATLAADSGEKLDAIGLAVPGVVRHNIIEDSPNLQQIKGLHMGEELGRLLQSRGISAPVHIANDADAIAAGVAATRGHLNRLTRVWTIGNGIGYGRWPYVEGVWEGGHITVSLDPKERFCGCGGVGHLEGIMGYRAMRLRFLDKEPEEVFAAARQGDSKCLEFVDLWHRALAAATASFIHLAGPGKFYFTGHNVKFLELSMLRAHLESMVKMSPLQSFSLEVLEEDDETALIGAGVSALRALTW</sequence>
<dbReference type="InterPro" id="IPR043129">
    <property type="entry name" value="ATPase_NBD"/>
</dbReference>
<dbReference type="EMBL" id="CP093313">
    <property type="protein sequence ID" value="UWZ86238.1"/>
    <property type="molecule type" value="Genomic_DNA"/>
</dbReference>
<evidence type="ECO:0000256" key="1">
    <source>
        <dbReference type="ARBA" id="ARBA00006479"/>
    </source>
</evidence>
<accession>A0A9J7BYD2</accession>
<name>A0A9J7BYD2_9BACT</name>
<gene>
    <name evidence="2" type="ORF">MOP44_09890</name>
</gene>